<dbReference type="PANTHER" id="PTHR46726:SF1">
    <property type="entry name" value="TWO-PORE CALCIUM CHANNEL 3"/>
    <property type="match status" value="1"/>
</dbReference>
<dbReference type="Gene3D" id="1.10.287.70">
    <property type="match status" value="1"/>
</dbReference>
<dbReference type="AlphaFoldDB" id="A0A5N5TND7"/>
<sequence length="240" mass="28205">IVYYVFAIIGIEIFSGKIQYLGYDTENFCGNEKLNGTDFWMEKYCNNNFNDLIHAFIVLFELTVLTYSLWICSSYQPSGSSLLHDLSYDLIFTAFVLEAFILEYFARQSDLETEVERKIHEIGLSTRSEKIRRQSMAMNFQDLMIDEADLDSSDEDEDNKSIMEMKAMKFGNNNRRESVYADRSMDTQVRFVISKKVKSVEVLLQKMFEKELSDELGEEELHKWLSEEKFDKRRGSVFEM</sequence>
<reference evidence="2 3" key="1">
    <citation type="journal article" date="2019" name="PLoS Biol.">
        <title>Sex chromosomes control vertical transmission of feminizing Wolbachia symbionts in an isopod.</title>
        <authorList>
            <person name="Becking T."/>
            <person name="Chebbi M.A."/>
            <person name="Giraud I."/>
            <person name="Moumen B."/>
            <person name="Laverre T."/>
            <person name="Caubet Y."/>
            <person name="Peccoud J."/>
            <person name="Gilbert C."/>
            <person name="Cordaux R."/>
        </authorList>
    </citation>
    <scope>NUCLEOTIDE SEQUENCE [LARGE SCALE GENOMIC DNA]</scope>
    <source>
        <strain evidence="2">ANa2</strain>
        <tissue evidence="2">Whole body excluding digestive tract and cuticle</tissue>
    </source>
</reference>
<keyword evidence="3" id="KW-1185">Reference proteome</keyword>
<accession>A0A5N5TND7</accession>
<dbReference type="PANTHER" id="PTHR46726">
    <property type="entry name" value="TWO PORE CHANNEL 3"/>
    <property type="match status" value="1"/>
</dbReference>
<organism evidence="2 3">
    <name type="scientific">Armadillidium nasatum</name>
    <dbReference type="NCBI Taxonomy" id="96803"/>
    <lineage>
        <taxon>Eukaryota</taxon>
        <taxon>Metazoa</taxon>
        <taxon>Ecdysozoa</taxon>
        <taxon>Arthropoda</taxon>
        <taxon>Crustacea</taxon>
        <taxon>Multicrustacea</taxon>
        <taxon>Malacostraca</taxon>
        <taxon>Eumalacostraca</taxon>
        <taxon>Peracarida</taxon>
        <taxon>Isopoda</taxon>
        <taxon>Oniscidea</taxon>
        <taxon>Crinocheta</taxon>
        <taxon>Armadillidiidae</taxon>
        <taxon>Armadillidium</taxon>
    </lineage>
</organism>
<dbReference type="EMBL" id="SEYY01000269">
    <property type="protein sequence ID" value="KAB7507666.1"/>
    <property type="molecule type" value="Genomic_DNA"/>
</dbReference>
<evidence type="ECO:0008006" key="4">
    <source>
        <dbReference type="Google" id="ProtNLM"/>
    </source>
</evidence>
<dbReference type="Proteomes" id="UP000326759">
    <property type="component" value="Unassembled WGS sequence"/>
</dbReference>
<feature type="non-terminal residue" evidence="2">
    <location>
        <position position="1"/>
    </location>
</feature>
<evidence type="ECO:0000313" key="3">
    <source>
        <dbReference type="Proteomes" id="UP000326759"/>
    </source>
</evidence>
<feature type="transmembrane region" description="Helical" evidence="1">
    <location>
        <begin position="90"/>
        <end position="106"/>
    </location>
</feature>
<dbReference type="OrthoDB" id="10068803at2759"/>
<comment type="caution">
    <text evidence="2">The sequence shown here is derived from an EMBL/GenBank/DDBJ whole genome shotgun (WGS) entry which is preliminary data.</text>
</comment>
<protein>
    <recommendedName>
        <fullName evidence="4">Two pore calcium channel protein 1</fullName>
    </recommendedName>
</protein>
<keyword evidence="1" id="KW-1133">Transmembrane helix</keyword>
<evidence type="ECO:0000256" key="1">
    <source>
        <dbReference type="SAM" id="Phobius"/>
    </source>
</evidence>
<keyword evidence="1" id="KW-0472">Membrane</keyword>
<proteinExistence type="predicted"/>
<gene>
    <name evidence="2" type="ORF">Anas_01752</name>
</gene>
<name>A0A5N5TND7_9CRUS</name>
<evidence type="ECO:0000313" key="2">
    <source>
        <dbReference type="EMBL" id="KAB7507666.1"/>
    </source>
</evidence>
<feature type="transmembrane region" description="Helical" evidence="1">
    <location>
        <begin position="52"/>
        <end position="70"/>
    </location>
</feature>
<keyword evidence="1" id="KW-0812">Transmembrane</keyword>